<feature type="compositionally biased region" description="Polar residues" evidence="1">
    <location>
        <begin position="381"/>
        <end position="391"/>
    </location>
</feature>
<sequence>MIDVDVLSTAADLQEFDAATLAAYCHTDESRVMVVLDQHGDLFAKRNPRHQAAPSSPRYRVLHPDALARRISSFASASAFAPSPWFGGPSAPLPHGVTSPMADAPVTGPSGPTFHTANLQPDLPPASSGFSRDDYFTAPSFPDPTLDDVPFAGRPSAGQPPAVADLRDHPAPPRATDSRDVPPWNPPTVDTHTTDLRGFDTPPTSSGNGPTVRPWTPATADLRDLDARGHELHRAASSPNTHDASAAAADLRAPDPQGLAPGTYTTSARDVRPQNRASAADPRGSAEDAPRSHAPQGRGGPGGDRDVRRSAATTDAPRDADASRTRPRPPRPTPRPRRPERGDQTASRFAAGGFTSGGYTSGGYTTSGASTPRTVLGGNSPAGNTAPTSVSPRAPHQPRNPTARNQTPRDQAARNAGPRNPAPWNRPAPHLEQHPPRDDRGATHPFPAAPNPARPDAAHSDIARPDTARPRPPHATRPPRPAASPETQPARPPSPAPRSPRQPPRAPLPQLGAPSVRSSNSLGGSPGNNSGSNVGDETPDRLEVIHTRAPEPPTDPRITNAENSLLACARETDPEARHALASAAMGALSECVPNLPRDGALHTAELPPRLRFALTLATLTLIESTGQPIARKLLISAYDDAAAVAQEFLPARQSDLIARFRALASGRSADYPTA</sequence>
<gene>
    <name evidence="2" type="ORF">J2S57_003218</name>
</gene>
<evidence type="ECO:0000256" key="1">
    <source>
        <dbReference type="SAM" id="MobiDB-lite"/>
    </source>
</evidence>
<dbReference type="Proteomes" id="UP001235712">
    <property type="component" value="Unassembled WGS sequence"/>
</dbReference>
<evidence type="ECO:0008006" key="4">
    <source>
        <dbReference type="Google" id="ProtNLM"/>
    </source>
</evidence>
<feature type="compositionally biased region" description="Polar residues" evidence="1">
    <location>
        <begin position="399"/>
        <end position="409"/>
    </location>
</feature>
<feature type="compositionally biased region" description="Low complexity" evidence="1">
    <location>
        <begin position="362"/>
        <end position="371"/>
    </location>
</feature>
<dbReference type="RefSeq" id="WP_307243537.1">
    <property type="nucleotide sequence ID" value="NZ_JAUSQZ010000001.1"/>
</dbReference>
<feature type="compositionally biased region" description="Basic and acidic residues" evidence="1">
    <location>
        <begin position="456"/>
        <end position="469"/>
    </location>
</feature>
<accession>A0ABT9P454</accession>
<evidence type="ECO:0000313" key="3">
    <source>
        <dbReference type="Proteomes" id="UP001235712"/>
    </source>
</evidence>
<reference evidence="2 3" key="1">
    <citation type="submission" date="2023-07" db="EMBL/GenBank/DDBJ databases">
        <title>Sequencing the genomes of 1000 actinobacteria strains.</title>
        <authorList>
            <person name="Klenk H.-P."/>
        </authorList>
    </citation>
    <scope>NUCLEOTIDE SEQUENCE [LARGE SCALE GENOMIC DNA]</scope>
    <source>
        <strain evidence="2 3">DSM 44388</strain>
    </source>
</reference>
<comment type="caution">
    <text evidence="2">The sequence shown here is derived from an EMBL/GenBank/DDBJ whole genome shotgun (WGS) entry which is preliminary data.</text>
</comment>
<evidence type="ECO:0000313" key="2">
    <source>
        <dbReference type="EMBL" id="MDP9827469.1"/>
    </source>
</evidence>
<feature type="compositionally biased region" description="Low complexity" evidence="1">
    <location>
        <begin position="508"/>
        <end position="533"/>
    </location>
</feature>
<keyword evidence="3" id="KW-1185">Reference proteome</keyword>
<feature type="region of interest" description="Disordered" evidence="1">
    <location>
        <begin position="111"/>
        <end position="538"/>
    </location>
</feature>
<feature type="compositionally biased region" description="Basic residues" evidence="1">
    <location>
        <begin position="325"/>
        <end position="336"/>
    </location>
</feature>
<organism evidence="2 3">
    <name type="scientific">Kineosporia succinea</name>
    <dbReference type="NCBI Taxonomy" id="84632"/>
    <lineage>
        <taxon>Bacteria</taxon>
        <taxon>Bacillati</taxon>
        <taxon>Actinomycetota</taxon>
        <taxon>Actinomycetes</taxon>
        <taxon>Kineosporiales</taxon>
        <taxon>Kineosporiaceae</taxon>
        <taxon>Kineosporia</taxon>
    </lineage>
</organism>
<feature type="compositionally biased region" description="Basic and acidic residues" evidence="1">
    <location>
        <begin position="165"/>
        <end position="180"/>
    </location>
</feature>
<feature type="compositionally biased region" description="Basic and acidic residues" evidence="1">
    <location>
        <begin position="429"/>
        <end position="442"/>
    </location>
</feature>
<name>A0ABT9P454_9ACTN</name>
<proteinExistence type="predicted"/>
<feature type="compositionally biased region" description="Basic and acidic residues" evidence="1">
    <location>
        <begin position="221"/>
        <end position="234"/>
    </location>
</feature>
<feature type="compositionally biased region" description="Pro residues" evidence="1">
    <location>
        <begin position="473"/>
        <end position="482"/>
    </location>
</feature>
<feature type="compositionally biased region" description="Low complexity" evidence="1">
    <location>
        <begin position="243"/>
        <end position="255"/>
    </location>
</feature>
<protein>
    <recommendedName>
        <fullName evidence="4">DUF4192 family protein</fullName>
    </recommendedName>
</protein>
<dbReference type="EMBL" id="JAUSQZ010000001">
    <property type="protein sequence ID" value="MDP9827469.1"/>
    <property type="molecule type" value="Genomic_DNA"/>
</dbReference>
<feature type="compositionally biased region" description="Pro residues" evidence="1">
    <location>
        <begin position="490"/>
        <end position="507"/>
    </location>
</feature>